<dbReference type="GO" id="GO:0005886">
    <property type="term" value="C:plasma membrane"/>
    <property type="evidence" value="ECO:0007669"/>
    <property type="project" value="UniProtKB-SubCell"/>
</dbReference>
<keyword evidence="5 9" id="KW-0812">Transmembrane</keyword>
<protein>
    <submittedName>
        <fullName evidence="11">Na+/H+ antiporter NhaC family protein</fullName>
    </submittedName>
</protein>
<dbReference type="OrthoDB" id="9790605at2"/>
<dbReference type="AlphaFoldDB" id="A0A3E2TGW4"/>
<keyword evidence="4" id="KW-1003">Cell membrane</keyword>
<dbReference type="InterPro" id="IPR022324">
    <property type="entry name" value="Bacilysin_exporter_BacE_put"/>
</dbReference>
<comment type="similarity">
    <text evidence="8">Belongs to the NhaC Na(+)/H(+) (TC 2.A.35) antiporter family.</text>
</comment>
<organism evidence="11 12">
    <name type="scientific">Anaerococcus nagyae</name>
    <dbReference type="NCBI Taxonomy" id="1755241"/>
    <lineage>
        <taxon>Bacteria</taxon>
        <taxon>Bacillati</taxon>
        <taxon>Bacillota</taxon>
        <taxon>Tissierellia</taxon>
        <taxon>Tissierellales</taxon>
        <taxon>Peptoniphilaceae</taxon>
        <taxon>Anaerococcus</taxon>
    </lineage>
</organism>
<keyword evidence="3" id="KW-0050">Antiport</keyword>
<feature type="transmembrane region" description="Helical" evidence="9">
    <location>
        <begin position="412"/>
        <end position="432"/>
    </location>
</feature>
<comment type="caution">
    <text evidence="11">The sequence shown here is derived from an EMBL/GenBank/DDBJ whole genome shotgun (WGS) entry which is preliminary data.</text>
</comment>
<evidence type="ECO:0000256" key="4">
    <source>
        <dbReference type="ARBA" id="ARBA00022475"/>
    </source>
</evidence>
<dbReference type="PRINTS" id="PR01988">
    <property type="entry name" value="EXPORTERBACE"/>
</dbReference>
<feature type="transmembrane region" description="Helical" evidence="9">
    <location>
        <begin position="236"/>
        <end position="269"/>
    </location>
</feature>
<feature type="transmembrane region" description="Helical" evidence="9">
    <location>
        <begin position="12"/>
        <end position="31"/>
    </location>
</feature>
<feature type="transmembrane region" description="Helical" evidence="9">
    <location>
        <begin position="158"/>
        <end position="177"/>
    </location>
</feature>
<accession>A0A3E2TGW4</accession>
<evidence type="ECO:0000256" key="1">
    <source>
        <dbReference type="ARBA" id="ARBA00004651"/>
    </source>
</evidence>
<feature type="transmembrane region" description="Helical" evidence="9">
    <location>
        <begin position="375"/>
        <end position="400"/>
    </location>
</feature>
<feature type="transmembrane region" description="Helical" evidence="9">
    <location>
        <begin position="281"/>
        <end position="299"/>
    </location>
</feature>
<dbReference type="InterPro" id="IPR052180">
    <property type="entry name" value="NhaC_Na-H+_Antiporter"/>
</dbReference>
<proteinExistence type="inferred from homology"/>
<evidence type="ECO:0000313" key="11">
    <source>
        <dbReference type="EMBL" id="RGB75544.1"/>
    </source>
</evidence>
<sequence>MMNTERKSAKALIPMLVFIILYLLTGLVLQASGAEMAFYQLPPPVAAFVGIIVAFIIFKGSIEQKADTFIEGCGDSNIIIMCLIYLLAGAFSTLAKASGGVESVVGIGLSLVPVRFLTGGVFLISSFLSLATGSSVGAITALGPIAIGLSSTGGTNPAMMLGALVGGAMFGDNLSIISDTNIAATRTQKIDMKDKFKLNIRMALPSAIITFFLFLFLAKPDGTPQISNISYNIVDILPYVFVFIAALAGVNVLVVLTGGVFFSTILLLTKTSFDLLNAGQLIWEGFTGMFEIFLLSMFIGGLSHMVEKEGGINWIISKIEKSIKSKRSAEVGIITLVSIADIAVVNNTVAIIISGPIAKNMCSKYKIDPRRSASLLDTFACIFQGIIPYSAQVLIAAGFTNGSVCPLDIMPYLWYQFILLIFAVASVYIPYANPKGEWDYEKDLPKDSANSQKNLQANNL</sequence>
<comment type="subcellular location">
    <subcellularLocation>
        <location evidence="1">Cell membrane</location>
        <topology evidence="1">Multi-pass membrane protein</topology>
    </subcellularLocation>
</comment>
<dbReference type="Pfam" id="PF03553">
    <property type="entry name" value="Na_H_antiporter"/>
    <property type="match status" value="2"/>
</dbReference>
<keyword evidence="12" id="KW-1185">Reference proteome</keyword>
<evidence type="ECO:0000259" key="10">
    <source>
        <dbReference type="Pfam" id="PF03553"/>
    </source>
</evidence>
<dbReference type="PANTHER" id="PTHR33451">
    <property type="entry name" value="MALATE-2H(+)/NA(+)-LACTATE ANTIPORTER"/>
    <property type="match status" value="1"/>
</dbReference>
<evidence type="ECO:0000256" key="5">
    <source>
        <dbReference type="ARBA" id="ARBA00022692"/>
    </source>
</evidence>
<evidence type="ECO:0000256" key="8">
    <source>
        <dbReference type="ARBA" id="ARBA00038435"/>
    </source>
</evidence>
<feature type="transmembrane region" description="Helical" evidence="9">
    <location>
        <begin position="331"/>
        <end position="354"/>
    </location>
</feature>
<dbReference type="Proteomes" id="UP000261011">
    <property type="component" value="Unassembled WGS sequence"/>
</dbReference>
<feature type="domain" description="Na+/H+ antiporter NhaC-like C-terminal" evidence="10">
    <location>
        <begin position="45"/>
        <end position="218"/>
    </location>
</feature>
<dbReference type="RefSeq" id="WP_117521994.1">
    <property type="nucleotide sequence ID" value="NZ_QVEU01000005.1"/>
</dbReference>
<gene>
    <name evidence="11" type="ORF">DXA39_06730</name>
</gene>
<evidence type="ECO:0000256" key="2">
    <source>
        <dbReference type="ARBA" id="ARBA00022448"/>
    </source>
</evidence>
<dbReference type="InterPro" id="IPR018461">
    <property type="entry name" value="Na/H_Antiport_NhaC-like_C"/>
</dbReference>
<dbReference type="EMBL" id="QVEU01000005">
    <property type="protein sequence ID" value="RGB75544.1"/>
    <property type="molecule type" value="Genomic_DNA"/>
</dbReference>
<reference evidence="11 12" key="1">
    <citation type="submission" date="2018-08" db="EMBL/GenBank/DDBJ databases">
        <title>A genome reference for cultivated species of the human gut microbiota.</title>
        <authorList>
            <person name="Zou Y."/>
            <person name="Xue W."/>
            <person name="Luo G."/>
        </authorList>
    </citation>
    <scope>NUCLEOTIDE SEQUENCE [LARGE SCALE GENOMIC DNA]</scope>
    <source>
        <strain evidence="11 12">OF01-3</strain>
    </source>
</reference>
<evidence type="ECO:0000256" key="3">
    <source>
        <dbReference type="ARBA" id="ARBA00022449"/>
    </source>
</evidence>
<feature type="transmembrane region" description="Helical" evidence="9">
    <location>
        <begin position="198"/>
        <end position="216"/>
    </location>
</feature>
<feature type="transmembrane region" description="Helical" evidence="9">
    <location>
        <begin position="37"/>
        <end position="58"/>
    </location>
</feature>
<feature type="transmembrane region" description="Helical" evidence="9">
    <location>
        <begin position="78"/>
        <end position="97"/>
    </location>
</feature>
<keyword evidence="6 9" id="KW-1133">Transmembrane helix</keyword>
<evidence type="ECO:0000256" key="7">
    <source>
        <dbReference type="ARBA" id="ARBA00023136"/>
    </source>
</evidence>
<evidence type="ECO:0000313" key="12">
    <source>
        <dbReference type="Proteomes" id="UP000261011"/>
    </source>
</evidence>
<evidence type="ECO:0000256" key="6">
    <source>
        <dbReference type="ARBA" id="ARBA00022989"/>
    </source>
</evidence>
<dbReference type="PANTHER" id="PTHR33451:SF4">
    <property type="entry name" value="NA+_H+ ANTIPORTER"/>
    <property type="match status" value="1"/>
</dbReference>
<dbReference type="GO" id="GO:0015297">
    <property type="term" value="F:antiporter activity"/>
    <property type="evidence" value="ECO:0007669"/>
    <property type="project" value="UniProtKB-KW"/>
</dbReference>
<name>A0A3E2TGW4_9FIRM</name>
<feature type="domain" description="Na+/H+ antiporter NhaC-like C-terminal" evidence="10">
    <location>
        <begin position="241"/>
        <end position="426"/>
    </location>
</feature>
<evidence type="ECO:0000256" key="9">
    <source>
        <dbReference type="SAM" id="Phobius"/>
    </source>
</evidence>
<keyword evidence="2" id="KW-0813">Transport</keyword>
<feature type="transmembrane region" description="Helical" evidence="9">
    <location>
        <begin position="103"/>
        <end position="123"/>
    </location>
</feature>
<keyword evidence="7 9" id="KW-0472">Membrane</keyword>
<feature type="transmembrane region" description="Helical" evidence="9">
    <location>
        <begin position="130"/>
        <end position="152"/>
    </location>
</feature>